<dbReference type="PANTHER" id="PTHR12308:SF74">
    <property type="entry name" value="ANOCTAMIN"/>
    <property type="match status" value="1"/>
</dbReference>
<protein>
    <recommendedName>
        <fullName evidence="6">Anoctamin</fullName>
    </recommendedName>
</protein>
<feature type="transmembrane region" description="Helical" evidence="6">
    <location>
        <begin position="293"/>
        <end position="314"/>
    </location>
</feature>
<reference evidence="8" key="2">
    <citation type="submission" date="2025-08" db="UniProtKB">
        <authorList>
            <consortium name="Ensembl"/>
        </authorList>
    </citation>
    <scope>IDENTIFICATION</scope>
</reference>
<feature type="transmembrane region" description="Helical" evidence="6">
    <location>
        <begin position="334"/>
        <end position="355"/>
    </location>
</feature>
<feature type="transmembrane region" description="Helical" evidence="6">
    <location>
        <begin position="376"/>
        <end position="399"/>
    </location>
</feature>
<accession>H2ZSH6</accession>
<feature type="transmembrane region" description="Helical" evidence="6">
    <location>
        <begin position="564"/>
        <end position="584"/>
    </location>
</feature>
<reference evidence="8" key="3">
    <citation type="submission" date="2025-09" db="UniProtKB">
        <authorList>
            <consortium name="Ensembl"/>
        </authorList>
    </citation>
    <scope>IDENTIFICATION</scope>
</reference>
<evidence type="ECO:0000256" key="3">
    <source>
        <dbReference type="ARBA" id="ARBA00022692"/>
    </source>
</evidence>
<dbReference type="OMA" id="INSKPKW"/>
<dbReference type="Proteomes" id="UP000008672">
    <property type="component" value="Unassembled WGS sequence"/>
</dbReference>
<dbReference type="PANTHER" id="PTHR12308">
    <property type="entry name" value="ANOCTAMIN"/>
    <property type="match status" value="1"/>
</dbReference>
<keyword evidence="5 6" id="KW-0472">Membrane</keyword>
<evidence type="ECO:0000256" key="5">
    <source>
        <dbReference type="ARBA" id="ARBA00023136"/>
    </source>
</evidence>
<evidence type="ECO:0000313" key="9">
    <source>
        <dbReference type="Proteomes" id="UP000008672"/>
    </source>
</evidence>
<evidence type="ECO:0000313" key="8">
    <source>
        <dbReference type="Ensembl" id="ENSLACP00000000347.1"/>
    </source>
</evidence>
<keyword evidence="9" id="KW-1185">Reference proteome</keyword>
<dbReference type="GO" id="GO:0005886">
    <property type="term" value="C:plasma membrane"/>
    <property type="evidence" value="ECO:0007669"/>
    <property type="project" value="TreeGrafter"/>
</dbReference>
<dbReference type="AlphaFoldDB" id="H2ZSH6"/>
<feature type="transmembrane region" description="Helical" evidence="6">
    <location>
        <begin position="218"/>
        <end position="239"/>
    </location>
</feature>
<feature type="transmembrane region" description="Helical" evidence="6">
    <location>
        <begin position="475"/>
        <end position="501"/>
    </location>
</feature>
<evidence type="ECO:0000256" key="2">
    <source>
        <dbReference type="ARBA" id="ARBA00009671"/>
    </source>
</evidence>
<organism evidence="8 9">
    <name type="scientific">Latimeria chalumnae</name>
    <name type="common">Coelacanth</name>
    <dbReference type="NCBI Taxonomy" id="7897"/>
    <lineage>
        <taxon>Eukaryota</taxon>
        <taxon>Metazoa</taxon>
        <taxon>Chordata</taxon>
        <taxon>Craniata</taxon>
        <taxon>Vertebrata</taxon>
        <taxon>Euteleostomi</taxon>
        <taxon>Coelacanthiformes</taxon>
        <taxon>Coelacanthidae</taxon>
        <taxon>Latimeria</taxon>
    </lineage>
</organism>
<proteinExistence type="inferred from homology"/>
<dbReference type="HOGENOM" id="CLU_006685_2_3_1"/>
<dbReference type="InParanoid" id="H2ZSH6"/>
<gene>
    <name evidence="8" type="primary">LOC102353886</name>
</gene>
<comment type="subcellular location">
    <subcellularLocation>
        <location evidence="1 6">Membrane</location>
        <topology evidence="1 6">Multi-pass membrane protein</topology>
    </subcellularLocation>
</comment>
<dbReference type="EMBL" id="AFYH01276410">
    <property type="status" value="NOT_ANNOTATED_CDS"/>
    <property type="molecule type" value="Genomic_DNA"/>
</dbReference>
<evidence type="ECO:0000256" key="4">
    <source>
        <dbReference type="ARBA" id="ARBA00022989"/>
    </source>
</evidence>
<feature type="transmembrane region" description="Helical" evidence="6">
    <location>
        <begin position="186"/>
        <end position="212"/>
    </location>
</feature>
<feature type="transmembrane region" description="Helical" evidence="6">
    <location>
        <begin position="531"/>
        <end position="552"/>
    </location>
</feature>
<dbReference type="InterPro" id="IPR049452">
    <property type="entry name" value="Anoctamin_TM"/>
</dbReference>
<sequence length="637" mass="73948">VIVLQLSSRTKMNTINWLISRIQEEKLLGGAELLCKLAYVSHKDGVILLIGGTLERLLHGAEEKELVKQYKDGTLKPFLYHDRNNFHDFKNKKQLFLTSGECLQLIKHDLDNLRARQEKHVPEVPYAKLYPGKNILNTLATSGLLVQMYPLHNFEELETLKEVWYGKVQVFSQPINAVRNYFGESIALYFSFLGFFTLSLFYRSIFSLILYFLTDKTFNGNMLMAIINIVWSTIFLECWKRKSNKMAFQWGMLHRVEEFEEPRKGFEGPLGINPVTGKKEPIRLPGEWRSLNFIHSFLFVSFSLLVSVLMMLAYLWAKTLAEKYCAIHRNTQSYVIAVLPNVGYAIGVIILNRTYLKLARVFTEWENHRLASTHEYHLVAKLLLFYFFNNFGLLFYAAFYMQDFTEVSEDVATQLITYQILDQIMKSIVPYWINKRKLKKLKQSSETRGGPVLQHVLIEGGLDAYKGLIDDYLEMFLMFGYMMFFSSIFPLASVCCFLNSITEIQLSALKLCDNFQRPFPVPASNIGIWQLAFKCFVILAIIVNCAFLGMSAEFQAVFGDYTGIHLIILVFTFEHLIMGFVTLIEHLIPDVPKNIEIQLKKFEYESRQALKCEKLQQTYIKDNQKLFSSAQRRERQI</sequence>
<evidence type="ECO:0000256" key="1">
    <source>
        <dbReference type="ARBA" id="ARBA00004141"/>
    </source>
</evidence>
<dbReference type="Ensembl" id="ENSLACT00000000349.1">
    <property type="protein sequence ID" value="ENSLACP00000000347.1"/>
    <property type="gene ID" value="ENSLACG00000000314.1"/>
</dbReference>
<comment type="similarity">
    <text evidence="2 6">Belongs to the anoctamin family.</text>
</comment>
<keyword evidence="4 6" id="KW-1133">Transmembrane helix</keyword>
<dbReference type="GeneTree" id="ENSGT00940000157537"/>
<name>H2ZSH6_LATCH</name>
<dbReference type="eggNOG" id="KOG2513">
    <property type="taxonomic scope" value="Eukaryota"/>
</dbReference>
<evidence type="ECO:0000256" key="6">
    <source>
        <dbReference type="RuleBase" id="RU280814"/>
    </source>
</evidence>
<reference evidence="9" key="1">
    <citation type="submission" date="2011-08" db="EMBL/GenBank/DDBJ databases">
        <title>The draft genome of Latimeria chalumnae.</title>
        <authorList>
            <person name="Di Palma F."/>
            <person name="Alfoldi J."/>
            <person name="Johnson J."/>
            <person name="Berlin A."/>
            <person name="Gnerre S."/>
            <person name="Jaffe D."/>
            <person name="MacCallum I."/>
            <person name="Young S."/>
            <person name="Walker B.J."/>
            <person name="Lander E."/>
            <person name="Lindblad-Toh K."/>
        </authorList>
    </citation>
    <scope>NUCLEOTIDE SEQUENCE [LARGE SCALE GENOMIC DNA]</scope>
    <source>
        <strain evidence="9">Wild caught</strain>
    </source>
</reference>
<dbReference type="GO" id="GO:0005254">
    <property type="term" value="F:chloride channel activity"/>
    <property type="evidence" value="ECO:0007669"/>
    <property type="project" value="TreeGrafter"/>
</dbReference>
<dbReference type="InterPro" id="IPR007632">
    <property type="entry name" value="Anoctamin"/>
</dbReference>
<evidence type="ECO:0000259" key="7">
    <source>
        <dbReference type="Pfam" id="PF04547"/>
    </source>
</evidence>
<keyword evidence="3 6" id="KW-0812">Transmembrane</keyword>
<feature type="domain" description="Anoctamin transmembrane" evidence="7">
    <location>
        <begin position="178"/>
        <end position="601"/>
    </location>
</feature>
<dbReference type="Pfam" id="PF04547">
    <property type="entry name" value="Anoctamin"/>
    <property type="match status" value="1"/>
</dbReference>